<feature type="domain" description="GH18" evidence="7">
    <location>
        <begin position="369"/>
        <end position="723"/>
    </location>
</feature>
<evidence type="ECO:0000256" key="4">
    <source>
        <dbReference type="ARBA" id="ARBA00023295"/>
    </source>
</evidence>
<dbReference type="FunFam" id="3.10.50.10:FF:000001">
    <property type="entry name" value="Chitinase 3-like 1"/>
    <property type="match status" value="2"/>
</dbReference>
<keyword evidence="9" id="KW-1185">Reference proteome</keyword>
<proteinExistence type="predicted"/>
<dbReference type="InterPro" id="IPR017853">
    <property type="entry name" value="GH"/>
</dbReference>
<dbReference type="GO" id="GO:0006032">
    <property type="term" value="P:chitin catabolic process"/>
    <property type="evidence" value="ECO:0007669"/>
    <property type="project" value="TreeGrafter"/>
</dbReference>
<dbReference type="InterPro" id="IPR011583">
    <property type="entry name" value="Chitinase_II/V-like_cat"/>
</dbReference>
<dbReference type="PANTHER" id="PTHR11177">
    <property type="entry name" value="CHITINASE"/>
    <property type="match status" value="1"/>
</dbReference>
<dbReference type="InterPro" id="IPR050314">
    <property type="entry name" value="Glycosyl_Hydrlase_18"/>
</dbReference>
<dbReference type="AlphaFoldDB" id="A0AA38MBD5"/>
<feature type="chain" id="PRO_5041469494" description="GH18 domain-containing protein" evidence="6">
    <location>
        <begin position="21"/>
        <end position="723"/>
    </location>
</feature>
<keyword evidence="2 5" id="KW-0378">Hydrolase</keyword>
<dbReference type="SUPFAM" id="SSF51445">
    <property type="entry name" value="(Trans)glycosidases"/>
    <property type="match status" value="2"/>
</dbReference>
<dbReference type="InterPro" id="IPR029070">
    <property type="entry name" value="Chitinase_insertion_sf"/>
</dbReference>
<organism evidence="8 9">
    <name type="scientific">Zophobas morio</name>
    <dbReference type="NCBI Taxonomy" id="2755281"/>
    <lineage>
        <taxon>Eukaryota</taxon>
        <taxon>Metazoa</taxon>
        <taxon>Ecdysozoa</taxon>
        <taxon>Arthropoda</taxon>
        <taxon>Hexapoda</taxon>
        <taxon>Insecta</taxon>
        <taxon>Pterygota</taxon>
        <taxon>Neoptera</taxon>
        <taxon>Endopterygota</taxon>
        <taxon>Coleoptera</taxon>
        <taxon>Polyphaga</taxon>
        <taxon>Cucujiformia</taxon>
        <taxon>Tenebrionidae</taxon>
        <taxon>Zophobas</taxon>
    </lineage>
</organism>
<dbReference type="Proteomes" id="UP001168821">
    <property type="component" value="Unassembled WGS sequence"/>
</dbReference>
<dbReference type="Gene3D" id="3.20.20.80">
    <property type="entry name" value="Glycosidases"/>
    <property type="match status" value="2"/>
</dbReference>
<feature type="domain" description="GH18" evidence="7">
    <location>
        <begin position="23"/>
        <end position="378"/>
    </location>
</feature>
<sequence>MFPKLITVYLSLIFIGQALSASDKVICYYASWAVTRPGNGKFVPEDIDPSLCTHINYAFAGLNTDGTLQILDEENDVNQEGFKRVSGLKEQNPNLKVLLSVGGAAAGTDVFISITMDAQKQQALAQSAIEFFETYNFDGLDVDWEYPNSKEGFNTLLSSLRSAFQPGGYLLTVAVNSIPGEVGGYDIPTMSSTLDIINVMTYDFHGIFAGFTSENSPLYGGVNESDWMQENRNADAAIRYWIDGGADPQKVAIGIAFYGHSFILQNPSNHGLNAPTSAPADPGEYTDNLGSLGYNEICEFHPDGTVVFLDDMKVPYLYDGSFWIGYDNEESVALKVQYAKEKNLAGVFIWSIETDDMHEFCGQKNDKVICYYASWGAERPGNGKFLPEDIDPNICTHINYAFLGLSDNGTLEILDEDLDVTQGGFSRISALKEQNPNLKVLFSVGGAAAIPWTFVLVSNDSDNVARMVQSALDLCEKYNFDGLDVDWEYPYGESAQQFVNLIASLKAAFEPRGYLVTAAVNSIPTEVGGGYDIPGLSAVLDIINVMTYDFHNYIGGVTAENSPLYGGVNESQWEKDNRNVDGAIRQWIDGGADPAKVAVGIAFYGHHFILANPSNHGLDAVISGPGEPGPYTDNLSSLGYNEICEFHPNGNTVFLDDMKVPYMYEDTFWIGYDNEESVAAKVQYAKDNNLAGVFIWSVETDDLYGFCGQRNGLLNSIKRAMES</sequence>
<dbReference type="Gene3D" id="3.10.50.10">
    <property type="match status" value="2"/>
</dbReference>
<evidence type="ECO:0000259" key="7">
    <source>
        <dbReference type="PROSITE" id="PS51910"/>
    </source>
</evidence>
<reference evidence="8" key="1">
    <citation type="journal article" date="2023" name="G3 (Bethesda)">
        <title>Whole genome assemblies of Zophobas morio and Tenebrio molitor.</title>
        <authorList>
            <person name="Kaur S."/>
            <person name="Stinson S.A."/>
            <person name="diCenzo G.C."/>
        </authorList>
    </citation>
    <scope>NUCLEOTIDE SEQUENCE</scope>
    <source>
        <strain evidence="8">QUZm001</strain>
    </source>
</reference>
<keyword evidence="4 5" id="KW-0326">Glycosidase</keyword>
<dbReference type="PROSITE" id="PS51910">
    <property type="entry name" value="GH18_2"/>
    <property type="match status" value="2"/>
</dbReference>
<dbReference type="GO" id="GO:0005975">
    <property type="term" value="P:carbohydrate metabolic process"/>
    <property type="evidence" value="ECO:0007669"/>
    <property type="project" value="InterPro"/>
</dbReference>
<dbReference type="EMBL" id="JALNTZ010000006">
    <property type="protein sequence ID" value="KAJ3649612.1"/>
    <property type="molecule type" value="Genomic_DNA"/>
</dbReference>
<dbReference type="FunFam" id="3.20.20.80:FF:000007">
    <property type="entry name" value="Acidic mammalian chitinase"/>
    <property type="match status" value="2"/>
</dbReference>
<dbReference type="PANTHER" id="PTHR11177:SF360">
    <property type="entry name" value="CHITINASE 4-RELATED"/>
    <property type="match status" value="1"/>
</dbReference>
<evidence type="ECO:0000313" key="9">
    <source>
        <dbReference type="Proteomes" id="UP001168821"/>
    </source>
</evidence>
<dbReference type="SMART" id="SM00636">
    <property type="entry name" value="Glyco_18"/>
    <property type="match status" value="2"/>
</dbReference>
<dbReference type="InterPro" id="IPR001579">
    <property type="entry name" value="Glyco_hydro_18_chit_AS"/>
</dbReference>
<evidence type="ECO:0000256" key="6">
    <source>
        <dbReference type="SAM" id="SignalP"/>
    </source>
</evidence>
<evidence type="ECO:0000313" key="8">
    <source>
        <dbReference type="EMBL" id="KAJ3649612.1"/>
    </source>
</evidence>
<name>A0AA38MBD5_9CUCU</name>
<evidence type="ECO:0000256" key="3">
    <source>
        <dbReference type="ARBA" id="ARBA00023157"/>
    </source>
</evidence>
<keyword evidence="1 6" id="KW-0732">Signal</keyword>
<dbReference type="GO" id="GO:0005576">
    <property type="term" value="C:extracellular region"/>
    <property type="evidence" value="ECO:0007669"/>
    <property type="project" value="TreeGrafter"/>
</dbReference>
<dbReference type="Pfam" id="PF00704">
    <property type="entry name" value="Glyco_hydro_18"/>
    <property type="match status" value="2"/>
</dbReference>
<dbReference type="GO" id="GO:0004568">
    <property type="term" value="F:chitinase activity"/>
    <property type="evidence" value="ECO:0007669"/>
    <property type="project" value="TreeGrafter"/>
</dbReference>
<protein>
    <recommendedName>
        <fullName evidence="7">GH18 domain-containing protein</fullName>
    </recommendedName>
</protein>
<evidence type="ECO:0000256" key="2">
    <source>
        <dbReference type="ARBA" id="ARBA00022801"/>
    </source>
</evidence>
<keyword evidence="3" id="KW-1015">Disulfide bond</keyword>
<gene>
    <name evidence="8" type="ORF">Zmor_021344</name>
</gene>
<accession>A0AA38MBD5</accession>
<dbReference type="GO" id="GO:0008061">
    <property type="term" value="F:chitin binding"/>
    <property type="evidence" value="ECO:0007669"/>
    <property type="project" value="InterPro"/>
</dbReference>
<evidence type="ECO:0000256" key="5">
    <source>
        <dbReference type="RuleBase" id="RU000489"/>
    </source>
</evidence>
<feature type="signal peptide" evidence="6">
    <location>
        <begin position="1"/>
        <end position="20"/>
    </location>
</feature>
<dbReference type="InterPro" id="IPR001223">
    <property type="entry name" value="Glyco_hydro18_cat"/>
</dbReference>
<evidence type="ECO:0000256" key="1">
    <source>
        <dbReference type="ARBA" id="ARBA00022729"/>
    </source>
</evidence>
<comment type="caution">
    <text evidence="8">The sequence shown here is derived from an EMBL/GenBank/DDBJ whole genome shotgun (WGS) entry which is preliminary data.</text>
</comment>
<dbReference type="CDD" id="cd02872">
    <property type="entry name" value="GH18_chitolectin_chitotriosidase"/>
    <property type="match status" value="1"/>
</dbReference>
<dbReference type="SUPFAM" id="SSF54556">
    <property type="entry name" value="Chitinase insertion domain"/>
    <property type="match status" value="2"/>
</dbReference>
<dbReference type="PROSITE" id="PS01095">
    <property type="entry name" value="GH18_1"/>
    <property type="match status" value="2"/>
</dbReference>